<keyword evidence="2" id="KW-1185">Reference proteome</keyword>
<gene>
    <name evidence="3" type="primary">LOC108735371</name>
</gene>
<dbReference type="Proteomes" id="UP000192223">
    <property type="component" value="Unplaced"/>
</dbReference>
<sequence>MKSMIIFAAVLAFAFAIPSPKADPKPSGVAAYSVPAVPYVYAASAPAVSYSAPVSYAVPVSYSSYSAPVVSYSSYPYSYGYAGDHYVW</sequence>
<evidence type="ECO:0000313" key="3">
    <source>
        <dbReference type="RefSeq" id="XP_025833232.1"/>
    </source>
</evidence>
<proteinExistence type="predicted"/>
<dbReference type="KEGG" id="apln:108735371"/>
<evidence type="ECO:0000313" key="2">
    <source>
        <dbReference type="Proteomes" id="UP000192223"/>
    </source>
</evidence>
<dbReference type="AlphaFoldDB" id="A0A7F5RB96"/>
<name>A0A7F5RB96_AGRPL</name>
<feature type="signal peptide" evidence="1">
    <location>
        <begin position="1"/>
        <end position="16"/>
    </location>
</feature>
<accession>A0A7F5RB96</accession>
<dbReference type="GeneID" id="108735371"/>
<protein>
    <submittedName>
        <fullName evidence="3">Pupal cuticle protein C1B-like</fullName>
    </submittedName>
</protein>
<reference evidence="3" key="1">
    <citation type="submission" date="2025-08" db="UniProtKB">
        <authorList>
            <consortium name="RefSeq"/>
        </authorList>
    </citation>
    <scope>IDENTIFICATION</scope>
    <source>
        <tissue evidence="3">Entire body</tissue>
    </source>
</reference>
<dbReference type="RefSeq" id="XP_025833232.1">
    <property type="nucleotide sequence ID" value="XM_025977447.1"/>
</dbReference>
<evidence type="ECO:0000256" key="1">
    <source>
        <dbReference type="SAM" id="SignalP"/>
    </source>
</evidence>
<keyword evidence="1" id="KW-0732">Signal</keyword>
<organism evidence="2 3">
    <name type="scientific">Agrilus planipennis</name>
    <name type="common">Emerald ash borer</name>
    <name type="synonym">Agrilus marcopoli</name>
    <dbReference type="NCBI Taxonomy" id="224129"/>
    <lineage>
        <taxon>Eukaryota</taxon>
        <taxon>Metazoa</taxon>
        <taxon>Ecdysozoa</taxon>
        <taxon>Arthropoda</taxon>
        <taxon>Hexapoda</taxon>
        <taxon>Insecta</taxon>
        <taxon>Pterygota</taxon>
        <taxon>Neoptera</taxon>
        <taxon>Endopterygota</taxon>
        <taxon>Coleoptera</taxon>
        <taxon>Polyphaga</taxon>
        <taxon>Elateriformia</taxon>
        <taxon>Buprestoidea</taxon>
        <taxon>Buprestidae</taxon>
        <taxon>Agrilinae</taxon>
        <taxon>Agrilus</taxon>
    </lineage>
</organism>
<dbReference type="InParanoid" id="A0A7F5RB96"/>
<feature type="chain" id="PRO_5029015242" evidence="1">
    <location>
        <begin position="17"/>
        <end position="88"/>
    </location>
</feature>